<dbReference type="EMBL" id="KQ766043">
    <property type="protein sequence ID" value="OAD53755.1"/>
    <property type="molecule type" value="Genomic_DNA"/>
</dbReference>
<organism evidence="1 2">
    <name type="scientific">Eufriesea mexicana</name>
    <dbReference type="NCBI Taxonomy" id="516756"/>
    <lineage>
        <taxon>Eukaryota</taxon>
        <taxon>Metazoa</taxon>
        <taxon>Ecdysozoa</taxon>
        <taxon>Arthropoda</taxon>
        <taxon>Hexapoda</taxon>
        <taxon>Insecta</taxon>
        <taxon>Pterygota</taxon>
        <taxon>Neoptera</taxon>
        <taxon>Endopterygota</taxon>
        <taxon>Hymenoptera</taxon>
        <taxon>Apocrita</taxon>
        <taxon>Aculeata</taxon>
        <taxon>Apoidea</taxon>
        <taxon>Anthophila</taxon>
        <taxon>Apidae</taxon>
        <taxon>Eufriesea</taxon>
    </lineage>
</organism>
<evidence type="ECO:0000313" key="1">
    <source>
        <dbReference type="EMBL" id="OAD53755.1"/>
    </source>
</evidence>
<protein>
    <submittedName>
        <fullName evidence="1">Uncharacterized protein</fullName>
    </submittedName>
</protein>
<proteinExistence type="predicted"/>
<gene>
    <name evidence="1" type="ORF">WN48_09214</name>
</gene>
<dbReference type="Proteomes" id="UP000250275">
    <property type="component" value="Unassembled WGS sequence"/>
</dbReference>
<sequence>MRRPLSLFMQKTSFSINNCINTYTHLYLSVLKEIRKGSPMPNYMIIMRGKKYAKQQTGKCTPHHDIFVVRYCRNAYTYTVRTRSLTPTESTSPGSAA</sequence>
<accession>A0A310SHJ5</accession>
<dbReference type="AlphaFoldDB" id="A0A310SHJ5"/>
<keyword evidence="2" id="KW-1185">Reference proteome</keyword>
<name>A0A310SHJ5_9HYME</name>
<reference evidence="1 2" key="1">
    <citation type="submission" date="2015-07" db="EMBL/GenBank/DDBJ databases">
        <title>The genome of Eufriesea mexicana.</title>
        <authorList>
            <person name="Pan H."/>
            <person name="Kapheim K."/>
        </authorList>
    </citation>
    <scope>NUCLEOTIDE SEQUENCE [LARGE SCALE GENOMIC DNA]</scope>
    <source>
        <strain evidence="1">0111107269</strain>
        <tissue evidence="1">Whole body</tissue>
    </source>
</reference>
<evidence type="ECO:0000313" key="2">
    <source>
        <dbReference type="Proteomes" id="UP000250275"/>
    </source>
</evidence>